<feature type="non-terminal residue" evidence="9">
    <location>
        <position position="221"/>
    </location>
</feature>
<dbReference type="InterPro" id="IPR007177">
    <property type="entry name" value="Tsr3_C"/>
</dbReference>
<dbReference type="HAMAP" id="MF_01116">
    <property type="entry name" value="TSR3"/>
    <property type="match status" value="1"/>
</dbReference>
<dbReference type="Pfam" id="PF04034">
    <property type="entry name" value="Ribo_biogen_C"/>
    <property type="match status" value="1"/>
</dbReference>
<dbReference type="InParanoid" id="C1DZM9"/>
<dbReference type="PANTHER" id="PTHR20426:SF0">
    <property type="entry name" value="18S RRNA AMINOCARBOXYPROPYLTRANSFERASE"/>
    <property type="match status" value="1"/>
</dbReference>
<dbReference type="EMBL" id="CP001323">
    <property type="protein sequence ID" value="ACO60677.1"/>
    <property type="molecule type" value="Genomic_DNA"/>
</dbReference>
<keyword evidence="1" id="KW-0963">Cytoplasm</keyword>
<feature type="domain" description="16S/18S rRNA aminocarboxypropyltransferase Tsr3 C-terminal" evidence="7">
    <location>
        <begin position="39"/>
        <end position="165"/>
    </location>
</feature>
<feature type="region of interest" description="Disordered" evidence="6">
    <location>
        <begin position="163"/>
        <end position="221"/>
    </location>
</feature>
<keyword evidence="5" id="KW-0949">S-adenosyl-L-methionine</keyword>
<keyword evidence="2" id="KW-0690">Ribosome biogenesis</keyword>
<gene>
    <name evidence="9" type="ORF">MICPUN_72212</name>
</gene>
<keyword evidence="10" id="KW-1185">Reference proteome</keyword>
<evidence type="ECO:0000256" key="1">
    <source>
        <dbReference type="ARBA" id="ARBA00022490"/>
    </source>
</evidence>
<dbReference type="KEGG" id="mis:MICPUN_72212"/>
<dbReference type="OMA" id="AYSECRT"/>
<feature type="domain" description="RNase L inhibitor RLI-like possible metal-binding" evidence="8">
    <location>
        <begin position="1"/>
        <end position="35"/>
    </location>
</feature>
<evidence type="ECO:0000256" key="6">
    <source>
        <dbReference type="SAM" id="MobiDB-lite"/>
    </source>
</evidence>
<organism evidence="9 10">
    <name type="scientific">Micromonas commoda (strain RCC299 / NOUM17 / CCMP2709)</name>
    <name type="common">Picoplanktonic green alga</name>
    <dbReference type="NCBI Taxonomy" id="296587"/>
    <lineage>
        <taxon>Eukaryota</taxon>
        <taxon>Viridiplantae</taxon>
        <taxon>Chlorophyta</taxon>
        <taxon>Mamiellophyceae</taxon>
        <taxon>Mamiellales</taxon>
        <taxon>Mamiellaceae</taxon>
        <taxon>Micromonas</taxon>
    </lineage>
</organism>
<protein>
    <recommendedName>
        <fullName evidence="11">16S/18S rRNA aminocarboxypropyltransferase Tsr3 C-terminal domain-containing protein</fullName>
    </recommendedName>
</protein>
<dbReference type="AlphaFoldDB" id="C1DZM9"/>
<sequence length="221" mass="24625">VPLAMWDLGQCDPKRCSGRKLARLGCLREMRIQQRFPGVALTPSATDCISPNDYALVRTDGLCVVDCSWNRLDDVPWRRLHSASPRLLPWMVAANPVNYGKPCKLNCAEALAAGLYIAGYAEAATLLMNKFKWGHGFITLNRDLLDSYAACVTGEEVLATQNRWLTEGGPKRSPRRMPGSDDDEGSDDEEEEEGGSDETDEDDEDEDGMPRLEPNRNRTDF</sequence>
<dbReference type="InterPro" id="IPR022968">
    <property type="entry name" value="Tsr3-like"/>
</dbReference>
<dbReference type="PANTHER" id="PTHR20426">
    <property type="entry name" value="RIBOSOME BIOGENESIS PROTEIN TSR3 HOMOLOG"/>
    <property type="match status" value="1"/>
</dbReference>
<evidence type="ECO:0008006" key="11">
    <source>
        <dbReference type="Google" id="ProtNLM"/>
    </source>
</evidence>
<dbReference type="OrthoDB" id="10262062at2759"/>
<feature type="non-terminal residue" evidence="9">
    <location>
        <position position="1"/>
    </location>
</feature>
<dbReference type="GO" id="GO:0106388">
    <property type="term" value="F:rRNA small subunit aminocarboxypropyltransferase activity"/>
    <property type="evidence" value="ECO:0007669"/>
    <property type="project" value="InterPro"/>
</dbReference>
<reference evidence="9 10" key="1">
    <citation type="journal article" date="2009" name="Science">
        <title>Green evolution and dynamic adaptations revealed by genomes of the marine picoeukaryotes Micromonas.</title>
        <authorList>
            <person name="Worden A.Z."/>
            <person name="Lee J.H."/>
            <person name="Mock T."/>
            <person name="Rouze P."/>
            <person name="Simmons M.P."/>
            <person name="Aerts A.L."/>
            <person name="Allen A.E."/>
            <person name="Cuvelier M.L."/>
            <person name="Derelle E."/>
            <person name="Everett M.V."/>
            <person name="Foulon E."/>
            <person name="Grimwood J."/>
            <person name="Gundlach H."/>
            <person name="Henrissat B."/>
            <person name="Napoli C."/>
            <person name="McDonald S.M."/>
            <person name="Parker M.S."/>
            <person name="Rombauts S."/>
            <person name="Salamov A."/>
            <person name="Von Dassow P."/>
            <person name="Badger J.H."/>
            <person name="Coutinho P.M."/>
            <person name="Demir E."/>
            <person name="Dubchak I."/>
            <person name="Gentemann C."/>
            <person name="Eikrem W."/>
            <person name="Gready J.E."/>
            <person name="John U."/>
            <person name="Lanier W."/>
            <person name="Lindquist E.A."/>
            <person name="Lucas S."/>
            <person name="Mayer K.F."/>
            <person name="Moreau H."/>
            <person name="Not F."/>
            <person name="Otillar R."/>
            <person name="Panaud O."/>
            <person name="Pangilinan J."/>
            <person name="Paulsen I."/>
            <person name="Piegu B."/>
            <person name="Poliakov A."/>
            <person name="Robbens S."/>
            <person name="Schmutz J."/>
            <person name="Toulza E."/>
            <person name="Wyss T."/>
            <person name="Zelensky A."/>
            <person name="Zhou K."/>
            <person name="Armbrust E.V."/>
            <person name="Bhattacharya D."/>
            <person name="Goodenough U.W."/>
            <person name="Van de Peer Y."/>
            <person name="Grigoriev I.V."/>
        </authorList>
    </citation>
    <scope>NUCLEOTIDE SEQUENCE [LARGE SCALE GENOMIC DNA]</scope>
    <source>
        <strain evidence="10">RCC299 / NOUM17</strain>
    </source>
</reference>
<evidence type="ECO:0000259" key="8">
    <source>
        <dbReference type="Pfam" id="PF04068"/>
    </source>
</evidence>
<dbReference type="eggNOG" id="KOG3154">
    <property type="taxonomic scope" value="Eukaryota"/>
</dbReference>
<feature type="compositionally biased region" description="Basic and acidic residues" evidence="6">
    <location>
        <begin position="208"/>
        <end position="221"/>
    </location>
</feature>
<evidence type="ECO:0000313" key="10">
    <source>
        <dbReference type="Proteomes" id="UP000002009"/>
    </source>
</evidence>
<evidence type="ECO:0000259" key="7">
    <source>
        <dbReference type="Pfam" id="PF04034"/>
    </source>
</evidence>
<evidence type="ECO:0000256" key="3">
    <source>
        <dbReference type="ARBA" id="ARBA00022552"/>
    </source>
</evidence>
<evidence type="ECO:0000313" key="9">
    <source>
        <dbReference type="EMBL" id="ACO60677.1"/>
    </source>
</evidence>
<dbReference type="NCBIfam" id="NF002621">
    <property type="entry name" value="PRK02287.1"/>
    <property type="match status" value="1"/>
</dbReference>
<accession>C1DZM9</accession>
<keyword evidence="3" id="KW-0698">rRNA processing</keyword>
<dbReference type="Proteomes" id="UP000002009">
    <property type="component" value="Chromosome 2"/>
</dbReference>
<dbReference type="GeneID" id="8241084"/>
<evidence type="ECO:0000256" key="5">
    <source>
        <dbReference type="ARBA" id="ARBA00022691"/>
    </source>
</evidence>
<dbReference type="Pfam" id="PF04068">
    <property type="entry name" value="Fer4_RLI"/>
    <property type="match status" value="1"/>
</dbReference>
<evidence type="ECO:0000256" key="4">
    <source>
        <dbReference type="ARBA" id="ARBA00022679"/>
    </source>
</evidence>
<proteinExistence type="inferred from homology"/>
<dbReference type="RefSeq" id="XP_002499418.1">
    <property type="nucleotide sequence ID" value="XM_002499373.1"/>
</dbReference>
<evidence type="ECO:0000256" key="2">
    <source>
        <dbReference type="ARBA" id="ARBA00022517"/>
    </source>
</evidence>
<dbReference type="FunCoup" id="C1DZM9">
    <property type="interactions" value="1553"/>
</dbReference>
<dbReference type="InterPro" id="IPR007209">
    <property type="entry name" value="RNaseL-inhib-like_metal-bd_dom"/>
</dbReference>
<dbReference type="STRING" id="296587.C1DZM9"/>
<name>C1DZM9_MICCC</name>
<dbReference type="GO" id="GO:0030490">
    <property type="term" value="P:maturation of SSU-rRNA"/>
    <property type="evidence" value="ECO:0007669"/>
    <property type="project" value="TreeGrafter"/>
</dbReference>
<feature type="compositionally biased region" description="Acidic residues" evidence="6">
    <location>
        <begin position="180"/>
        <end position="207"/>
    </location>
</feature>
<keyword evidence="4" id="KW-0808">Transferase</keyword>